<reference evidence="1" key="1">
    <citation type="journal article" date="2015" name="Nature">
        <title>Complex archaea that bridge the gap between prokaryotes and eukaryotes.</title>
        <authorList>
            <person name="Spang A."/>
            <person name="Saw J.H."/>
            <person name="Jorgensen S.L."/>
            <person name="Zaremba-Niedzwiedzka K."/>
            <person name="Martijn J."/>
            <person name="Lind A.E."/>
            <person name="van Eijk R."/>
            <person name="Schleper C."/>
            <person name="Guy L."/>
            <person name="Ettema T.J."/>
        </authorList>
    </citation>
    <scope>NUCLEOTIDE SEQUENCE</scope>
</reference>
<feature type="non-terminal residue" evidence="1">
    <location>
        <position position="468"/>
    </location>
</feature>
<proteinExistence type="predicted"/>
<gene>
    <name evidence="1" type="ORF">LCGC14_2462200</name>
</gene>
<accession>A0A0F9BCY9</accession>
<comment type="caution">
    <text evidence="1">The sequence shown here is derived from an EMBL/GenBank/DDBJ whole genome shotgun (WGS) entry which is preliminary data.</text>
</comment>
<dbReference type="AlphaFoldDB" id="A0A0F9BCY9"/>
<name>A0A0F9BCY9_9ZZZZ</name>
<sequence length="468" mass="54918">MEQGQEERFGTEQAGFESTPVLKLDIDDDKLIKFLDTYSDLSSSFFDKEKNIPERRKLMKRYFFGRQLEGRTYNGVTQQRELKSYEKPYIDNVLKEGEDILRPLVLSRIPDLIVNPGVQSQIPRETADSLNEAVNKTLQSGELKKILTKAFRHHPLNFTAVIKWKWSPNKGRLGDIEFEVVHPDNILMDYLATDNNEKKMKVIIQYVEQPLFDWIMLFPEKEDELKEYAKKKKSWDEAKDPDGRAFTLKIEEVWFDWQEKVEGFDPKEPKFNFESGLLWKLGKGNSATILDKRRNPNWDWDGEEKLFFNNQPVPEELIPQLALLGFDVPGLERRKVFRNFFGQPRKPFIFMGYEQYGEMPMDETSRIEENLLLQENYDIRGMQITKMIDDAKGKNVYSKMSGLKKKTVQDMDVNNPDEDMLLDGDLRQVHMFIKKEQPSNAMFSDLGRTRERMMEKLHLAAPVRGEIT</sequence>
<evidence type="ECO:0000313" key="1">
    <source>
        <dbReference type="EMBL" id="KKL19764.1"/>
    </source>
</evidence>
<dbReference type="EMBL" id="LAZR01038359">
    <property type="protein sequence ID" value="KKL19764.1"/>
    <property type="molecule type" value="Genomic_DNA"/>
</dbReference>
<protein>
    <submittedName>
        <fullName evidence="1">Uncharacterized protein</fullName>
    </submittedName>
</protein>
<organism evidence="1">
    <name type="scientific">marine sediment metagenome</name>
    <dbReference type="NCBI Taxonomy" id="412755"/>
    <lineage>
        <taxon>unclassified sequences</taxon>
        <taxon>metagenomes</taxon>
        <taxon>ecological metagenomes</taxon>
    </lineage>
</organism>